<dbReference type="PhylomeDB" id="A8AB36"/>
<accession>A8AB36</accession>
<dbReference type="KEGG" id="iho:Igni_0958"/>
<dbReference type="GeneID" id="5562284"/>
<dbReference type="AlphaFoldDB" id="A8AB36"/>
<protein>
    <recommendedName>
        <fullName evidence="1">UPF0201 protein Igni_0958</fullName>
    </recommendedName>
</protein>
<dbReference type="PANTHER" id="PTHR39652">
    <property type="entry name" value="UPF0201 PROTEIN TK1335"/>
    <property type="match status" value="1"/>
</dbReference>
<dbReference type="OrthoDB" id="7819at2157"/>
<dbReference type="HOGENOM" id="CLU_134829_1_0_2"/>
<evidence type="ECO:0000313" key="3">
    <source>
        <dbReference type="Proteomes" id="UP000000262"/>
    </source>
</evidence>
<dbReference type="InterPro" id="IPR002739">
    <property type="entry name" value="PAB1135-like"/>
</dbReference>
<dbReference type="HAMAP" id="MF_01112">
    <property type="entry name" value="UPF0201"/>
    <property type="match status" value="1"/>
</dbReference>
<evidence type="ECO:0000256" key="1">
    <source>
        <dbReference type="HAMAP-Rule" id="MF_01112"/>
    </source>
</evidence>
<gene>
    <name evidence="2" type="ordered locus">Igni_0958</name>
</gene>
<dbReference type="EMBL" id="CP000816">
    <property type="protein sequence ID" value="ABU82138.1"/>
    <property type="molecule type" value="Genomic_DNA"/>
</dbReference>
<name>A8AB36_IGNH4</name>
<dbReference type="PANTHER" id="PTHR39652:SF1">
    <property type="entry name" value="UPF0201 PROTEIN TK1335"/>
    <property type="match status" value="1"/>
</dbReference>
<dbReference type="InterPro" id="IPR022803">
    <property type="entry name" value="Ribosomal_uL5_dom_sf"/>
</dbReference>
<dbReference type="SUPFAM" id="SSF55282">
    <property type="entry name" value="RL5-like"/>
    <property type="match status" value="1"/>
</dbReference>
<evidence type="ECO:0000313" key="2">
    <source>
        <dbReference type="EMBL" id="ABU82138.1"/>
    </source>
</evidence>
<proteinExistence type="inferred from homology"/>
<comment type="similarity">
    <text evidence="1">Belongs to the UPF0201 family.</text>
</comment>
<organism evidence="2 3">
    <name type="scientific">Ignicoccus hospitalis (strain KIN4/I / DSM 18386 / JCM 14125)</name>
    <dbReference type="NCBI Taxonomy" id="453591"/>
    <lineage>
        <taxon>Archaea</taxon>
        <taxon>Thermoproteota</taxon>
        <taxon>Thermoprotei</taxon>
        <taxon>Desulfurococcales</taxon>
        <taxon>Desulfurococcaceae</taxon>
        <taxon>Ignicoccus</taxon>
    </lineage>
</organism>
<dbReference type="Proteomes" id="UP000000262">
    <property type="component" value="Chromosome"/>
</dbReference>
<keyword evidence="3" id="KW-1185">Reference proteome</keyword>
<dbReference type="eggNOG" id="arCOG01043">
    <property type="taxonomic scope" value="Archaea"/>
</dbReference>
<dbReference type="Gene3D" id="3.30.1440.10">
    <property type="match status" value="1"/>
</dbReference>
<dbReference type="Pfam" id="PF01877">
    <property type="entry name" value="RNA_binding"/>
    <property type="match status" value="1"/>
</dbReference>
<dbReference type="RefSeq" id="WP_012123102.1">
    <property type="nucleotide sequence ID" value="NC_009776.1"/>
</dbReference>
<sequence length="147" mass="16466">MRVRVEAEVRPTEDPNKVLKALRNLFNMEFKLVERGRGWASWVGESEDLTSLLPLKRAIQAKAVDETFYKYLKRLSKGTQNLLIFKLNKQAAYAGTPSLAEEDVESPLGAITVEVEAEDVKKVIAWLTGKEGEVSGRDEDSSVRQNG</sequence>
<dbReference type="STRING" id="453591.Igni_0958"/>
<reference evidence="2 3" key="1">
    <citation type="journal article" date="2008" name="Genome Biol.">
        <title>A genomic analysis of the archaeal system Ignicoccus hospitalis-Nanoarchaeum equitans.</title>
        <authorList>
            <person name="Podar M."/>
            <person name="Anderson I."/>
            <person name="Makarova K.S."/>
            <person name="Elkins J.G."/>
            <person name="Ivanova N."/>
            <person name="Wall M.A."/>
            <person name="Lykidis A."/>
            <person name="Mavromatis K."/>
            <person name="Sun H."/>
            <person name="Hudson M.E."/>
            <person name="Chen W."/>
            <person name="Deciu C."/>
            <person name="Hutchison D."/>
            <person name="Eads J.R."/>
            <person name="Anderson A."/>
            <person name="Fernandes F."/>
            <person name="Szeto E."/>
            <person name="Lapidus A."/>
            <person name="Kyrpides N.C."/>
            <person name="Saier M.H.Jr."/>
            <person name="Richardson P.M."/>
            <person name="Rachel R."/>
            <person name="Huber H."/>
            <person name="Eisen J.A."/>
            <person name="Koonin E.V."/>
            <person name="Keller M."/>
            <person name="Stetter K.O."/>
        </authorList>
    </citation>
    <scope>NUCLEOTIDE SEQUENCE [LARGE SCALE GENOMIC DNA]</scope>
    <source>
        <strain evidence="3">KIN4/I / DSM 18386 / JCM 14125</strain>
    </source>
</reference>